<protein>
    <submittedName>
        <fullName evidence="1">Uncharacterized protein TCIL3000_10_8900</fullName>
    </submittedName>
</protein>
<gene>
    <name evidence="1" type="ORF">TCIL3000_10_8900</name>
</gene>
<proteinExistence type="predicted"/>
<name>G0UXJ6_TRYCI</name>
<evidence type="ECO:0000313" key="1">
    <source>
        <dbReference type="EMBL" id="CCC94113.1"/>
    </source>
</evidence>
<dbReference type="AlphaFoldDB" id="G0UXJ6"/>
<dbReference type="EMBL" id="HE575323">
    <property type="protein sequence ID" value="CCC94113.1"/>
    <property type="molecule type" value="Genomic_DNA"/>
</dbReference>
<dbReference type="VEuPathDB" id="TriTrypDB:TcIL3000_10_8900"/>
<organism evidence="1">
    <name type="scientific">Trypanosoma congolense (strain IL3000)</name>
    <dbReference type="NCBI Taxonomy" id="1068625"/>
    <lineage>
        <taxon>Eukaryota</taxon>
        <taxon>Discoba</taxon>
        <taxon>Euglenozoa</taxon>
        <taxon>Kinetoplastea</taxon>
        <taxon>Metakinetoplastina</taxon>
        <taxon>Trypanosomatida</taxon>
        <taxon>Trypanosomatidae</taxon>
        <taxon>Trypanosoma</taxon>
        <taxon>Nannomonas</taxon>
    </lineage>
</organism>
<sequence length="336" mass="35561">MVDISAIPACIAICPFPLLSVSSVADRNQASVPLLLVGERKACCALLRNRVIVPRSFIPQYHRVLSDGACCRVNSADRCVVALGDCASTVTLHTVPLACEGPSSDGAVSTVFVGDAWDRVSCIHKIVPVGRGGGPVDAVCIREGDSGVVWGITFDRGDAHKINICPTPEAFILHRQQCCSTFVGESFLASSRDTLFTVSTGGELQLSIALSKGTGPLQAVQSCGEGRPLCAVVSACGTILLYDWRRSDEPLWFQRITGTHGNGHCVDSVATPAGVMASFPGGVWGAYVGDRFAFLRCTDGLVTCKLSTTPRYFLPPKFNPVDVVFEGGTLHVVGSM</sequence>
<reference evidence="1" key="1">
    <citation type="journal article" date="2012" name="Proc. Natl. Acad. Sci. U.S.A.">
        <title>Antigenic diversity is generated by distinct evolutionary mechanisms in African trypanosome species.</title>
        <authorList>
            <person name="Jackson A.P."/>
            <person name="Berry A."/>
            <person name="Aslett M."/>
            <person name="Allison H.C."/>
            <person name="Burton P."/>
            <person name="Vavrova-Anderson J."/>
            <person name="Brown R."/>
            <person name="Browne H."/>
            <person name="Corton N."/>
            <person name="Hauser H."/>
            <person name="Gamble J."/>
            <person name="Gilderthorp R."/>
            <person name="Marcello L."/>
            <person name="McQuillan J."/>
            <person name="Otto T.D."/>
            <person name="Quail M.A."/>
            <person name="Sanders M.J."/>
            <person name="van Tonder A."/>
            <person name="Ginger M.L."/>
            <person name="Field M.C."/>
            <person name="Barry J.D."/>
            <person name="Hertz-Fowler C."/>
            <person name="Berriman M."/>
        </authorList>
    </citation>
    <scope>NUCLEOTIDE SEQUENCE</scope>
    <source>
        <strain evidence="1">IL3000</strain>
    </source>
</reference>
<accession>G0UXJ6</accession>